<proteinExistence type="predicted"/>
<dbReference type="Proteomes" id="UP001445076">
    <property type="component" value="Unassembled WGS sequence"/>
</dbReference>
<dbReference type="AlphaFoldDB" id="A0AAW0YCK0"/>
<feature type="non-terminal residue" evidence="7">
    <location>
        <position position="1"/>
    </location>
</feature>
<sequence length="148" mass="16383">LPLSIMDLRLVCLVSFTLTLISGSEAVDCSCEHAKCSQLDPADCSNGVTKDMCGCCTVCAGVLGEECGGPWNIYGDCGTSLECHQESCPLDTDDADCFLYYLTQPGECVEKKRRSLLDFFSGVDKVGIQEVRERRRMRLLHQLEKMKK</sequence>
<comment type="subcellular location">
    <subcellularLocation>
        <location evidence="1">Secreted</location>
    </subcellularLocation>
</comment>
<dbReference type="InterPro" id="IPR000867">
    <property type="entry name" value="IGFBP-like"/>
</dbReference>
<keyword evidence="8" id="KW-1185">Reference proteome</keyword>
<dbReference type="SUPFAM" id="SSF57184">
    <property type="entry name" value="Growth factor receptor domain"/>
    <property type="match status" value="1"/>
</dbReference>
<keyword evidence="3 5" id="KW-0732">Signal</keyword>
<name>A0AAW0YCK0_CHEQU</name>
<dbReference type="GO" id="GO:0009966">
    <property type="term" value="P:regulation of signal transduction"/>
    <property type="evidence" value="ECO:0007669"/>
    <property type="project" value="TreeGrafter"/>
</dbReference>
<evidence type="ECO:0000313" key="7">
    <source>
        <dbReference type="EMBL" id="KAK8754631.1"/>
    </source>
</evidence>
<evidence type="ECO:0000259" key="6">
    <source>
        <dbReference type="PROSITE" id="PS51323"/>
    </source>
</evidence>
<keyword evidence="4" id="KW-1015">Disulfide bond</keyword>
<dbReference type="GO" id="GO:0005520">
    <property type="term" value="F:insulin-like growth factor binding"/>
    <property type="evidence" value="ECO:0007669"/>
    <property type="project" value="InterPro"/>
</dbReference>
<evidence type="ECO:0000256" key="4">
    <source>
        <dbReference type="ARBA" id="ARBA00023157"/>
    </source>
</evidence>
<dbReference type="PROSITE" id="PS51323">
    <property type="entry name" value="IGFBP_N_2"/>
    <property type="match status" value="1"/>
</dbReference>
<dbReference type="GO" id="GO:0001558">
    <property type="term" value="P:regulation of cell growth"/>
    <property type="evidence" value="ECO:0007669"/>
    <property type="project" value="InterPro"/>
</dbReference>
<dbReference type="PANTHER" id="PTHR14186">
    <property type="entry name" value="INSULIN-LIKE GROWTH FACTOR BINDING PROTEIN-RELATED"/>
    <property type="match status" value="1"/>
</dbReference>
<gene>
    <name evidence="7" type="ORF">OTU49_016940</name>
</gene>
<evidence type="ECO:0000256" key="3">
    <source>
        <dbReference type="ARBA" id="ARBA00022729"/>
    </source>
</evidence>
<keyword evidence="2" id="KW-0964">Secreted</keyword>
<dbReference type="GO" id="GO:0005576">
    <property type="term" value="C:extracellular region"/>
    <property type="evidence" value="ECO:0007669"/>
    <property type="project" value="UniProtKB-SubCell"/>
</dbReference>
<evidence type="ECO:0000256" key="5">
    <source>
        <dbReference type="SAM" id="SignalP"/>
    </source>
</evidence>
<dbReference type="Pfam" id="PF00219">
    <property type="entry name" value="IGFBP"/>
    <property type="match status" value="1"/>
</dbReference>
<evidence type="ECO:0000313" key="8">
    <source>
        <dbReference type="Proteomes" id="UP001445076"/>
    </source>
</evidence>
<feature type="chain" id="PRO_5043642968" description="IGFBP N-terminal domain-containing protein" evidence="5">
    <location>
        <begin position="27"/>
        <end position="148"/>
    </location>
</feature>
<evidence type="ECO:0000256" key="1">
    <source>
        <dbReference type="ARBA" id="ARBA00004613"/>
    </source>
</evidence>
<dbReference type="EMBL" id="JARKIK010000001">
    <property type="protein sequence ID" value="KAK8754631.1"/>
    <property type="molecule type" value="Genomic_DNA"/>
</dbReference>
<evidence type="ECO:0000256" key="2">
    <source>
        <dbReference type="ARBA" id="ARBA00022525"/>
    </source>
</evidence>
<dbReference type="PANTHER" id="PTHR14186:SF20">
    <property type="entry name" value="CYSTEINE-RICH MOTOR NEURON 1 PROTEIN-LIKE"/>
    <property type="match status" value="1"/>
</dbReference>
<protein>
    <recommendedName>
        <fullName evidence="6">IGFBP N-terminal domain-containing protein</fullName>
    </recommendedName>
</protein>
<feature type="domain" description="IGFBP N-terminal" evidence="6">
    <location>
        <begin position="25"/>
        <end position="91"/>
    </location>
</feature>
<reference evidence="7 8" key="1">
    <citation type="journal article" date="2024" name="BMC Genomics">
        <title>Genome assembly of redclaw crayfish (Cherax quadricarinatus) provides insights into its immune adaptation and hypoxia tolerance.</title>
        <authorList>
            <person name="Liu Z."/>
            <person name="Zheng J."/>
            <person name="Li H."/>
            <person name="Fang K."/>
            <person name="Wang S."/>
            <person name="He J."/>
            <person name="Zhou D."/>
            <person name="Weng S."/>
            <person name="Chi M."/>
            <person name="Gu Z."/>
            <person name="He J."/>
            <person name="Li F."/>
            <person name="Wang M."/>
        </authorList>
    </citation>
    <scope>NUCLEOTIDE SEQUENCE [LARGE SCALE GENOMIC DNA]</scope>
    <source>
        <strain evidence="7">ZL_2023a</strain>
    </source>
</reference>
<dbReference type="InterPro" id="IPR011390">
    <property type="entry name" value="IGFBP_rP_mac25"/>
</dbReference>
<comment type="caution">
    <text evidence="7">The sequence shown here is derived from an EMBL/GenBank/DDBJ whole genome shotgun (WGS) entry which is preliminary data.</text>
</comment>
<accession>A0AAW0YCK0</accession>
<feature type="signal peptide" evidence="5">
    <location>
        <begin position="1"/>
        <end position="26"/>
    </location>
</feature>
<dbReference type="Gene3D" id="4.10.40.20">
    <property type="match status" value="1"/>
</dbReference>
<organism evidence="7 8">
    <name type="scientific">Cherax quadricarinatus</name>
    <name type="common">Australian red claw crayfish</name>
    <dbReference type="NCBI Taxonomy" id="27406"/>
    <lineage>
        <taxon>Eukaryota</taxon>
        <taxon>Metazoa</taxon>
        <taxon>Ecdysozoa</taxon>
        <taxon>Arthropoda</taxon>
        <taxon>Crustacea</taxon>
        <taxon>Multicrustacea</taxon>
        <taxon>Malacostraca</taxon>
        <taxon>Eumalacostraca</taxon>
        <taxon>Eucarida</taxon>
        <taxon>Decapoda</taxon>
        <taxon>Pleocyemata</taxon>
        <taxon>Astacidea</taxon>
        <taxon>Parastacoidea</taxon>
        <taxon>Parastacidae</taxon>
        <taxon>Cherax</taxon>
    </lineage>
</organism>
<dbReference type="InterPro" id="IPR009030">
    <property type="entry name" value="Growth_fac_rcpt_cys_sf"/>
</dbReference>